<organism evidence="3 4">
    <name type="scientific">Umbelopsis ramanniana AG</name>
    <dbReference type="NCBI Taxonomy" id="1314678"/>
    <lineage>
        <taxon>Eukaryota</taxon>
        <taxon>Fungi</taxon>
        <taxon>Fungi incertae sedis</taxon>
        <taxon>Mucoromycota</taxon>
        <taxon>Mucoromycotina</taxon>
        <taxon>Umbelopsidomycetes</taxon>
        <taxon>Umbelopsidales</taxon>
        <taxon>Umbelopsidaceae</taxon>
        <taxon>Umbelopsis</taxon>
    </lineage>
</organism>
<comment type="caution">
    <text evidence="3">The sequence shown here is derived from an EMBL/GenBank/DDBJ whole genome shotgun (WGS) entry which is preliminary data.</text>
</comment>
<dbReference type="AlphaFoldDB" id="A0AAD5E5B3"/>
<gene>
    <name evidence="3" type="ORF">K450DRAFT_251859</name>
</gene>
<dbReference type="RefSeq" id="XP_051442482.1">
    <property type="nucleotide sequence ID" value="XM_051590783.1"/>
</dbReference>
<accession>A0AAD5E5B3</accession>
<dbReference type="GeneID" id="75916126"/>
<evidence type="ECO:0000313" key="3">
    <source>
        <dbReference type="EMBL" id="KAI8577478.1"/>
    </source>
</evidence>
<keyword evidence="2" id="KW-0472">Membrane</keyword>
<keyword evidence="4" id="KW-1185">Reference proteome</keyword>
<keyword evidence="2" id="KW-1133">Transmembrane helix</keyword>
<feature type="transmembrane region" description="Helical" evidence="2">
    <location>
        <begin position="54"/>
        <end position="79"/>
    </location>
</feature>
<evidence type="ECO:0000256" key="1">
    <source>
        <dbReference type="SAM" id="MobiDB-lite"/>
    </source>
</evidence>
<dbReference type="EMBL" id="MU620940">
    <property type="protein sequence ID" value="KAI8577478.1"/>
    <property type="molecule type" value="Genomic_DNA"/>
</dbReference>
<feature type="transmembrane region" description="Helical" evidence="2">
    <location>
        <begin position="91"/>
        <end position="110"/>
    </location>
</feature>
<reference evidence="3" key="1">
    <citation type="submission" date="2021-06" db="EMBL/GenBank/DDBJ databases">
        <authorList>
            <consortium name="DOE Joint Genome Institute"/>
            <person name="Mondo S.J."/>
            <person name="Amses K.R."/>
            <person name="Simmons D.R."/>
            <person name="Longcore J.E."/>
            <person name="Seto K."/>
            <person name="Alves G.H."/>
            <person name="Bonds A.E."/>
            <person name="Quandt C.A."/>
            <person name="Davis W.J."/>
            <person name="Chang Y."/>
            <person name="Letcher P.M."/>
            <person name="Powell M.J."/>
            <person name="Kuo A."/>
            <person name="Labutti K."/>
            <person name="Pangilinan J."/>
            <person name="Andreopoulos W."/>
            <person name="Tritt A."/>
            <person name="Riley R."/>
            <person name="Hundley H."/>
            <person name="Johnson J."/>
            <person name="Lipzen A."/>
            <person name="Barry K."/>
            <person name="Berbee M.L."/>
            <person name="Buchler N.E."/>
            <person name="Grigoriev I.V."/>
            <person name="Spatafora J.W."/>
            <person name="Stajich J.E."/>
            <person name="James T.Y."/>
        </authorList>
    </citation>
    <scope>NUCLEOTIDE SEQUENCE</scope>
    <source>
        <strain evidence="3">AG</strain>
    </source>
</reference>
<evidence type="ECO:0000256" key="2">
    <source>
        <dbReference type="SAM" id="Phobius"/>
    </source>
</evidence>
<feature type="transmembrane region" description="Helical" evidence="2">
    <location>
        <begin position="20"/>
        <end position="42"/>
    </location>
</feature>
<proteinExistence type="predicted"/>
<evidence type="ECO:0000313" key="4">
    <source>
        <dbReference type="Proteomes" id="UP001206595"/>
    </source>
</evidence>
<sequence length="325" mass="36901">MIHTKHAAIRKCCGFINLRVGVMLICFIWAAFSIYCAVLAFMNQSPFFTYFPQIALIIWGVVNLIFGLIALSGITVAFLNFTIFLRPYTHLAWTGTFLILADTFANFVIYVNQRPTYVTNCVNDASNRFQNELKNAFGGMTNVTLDHSSDFYNCSRLWSDELKLSILVLLLMLVIYTYWMFIIWSFSQKRRSLMQQGMVAAAIETGMPPGPIPGELVDLPPRGYGGEYEDNVVVLENKKPRTRREMFSKTPAESLYNFKIDPKGHVLGLDDVNHGYLWTSDGRPASAVSARTMYSNRSQNSRRGLIADDDDVQSQHSEFSRNELC</sequence>
<name>A0AAD5E5B3_UMBRA</name>
<keyword evidence="2" id="KW-0812">Transmembrane</keyword>
<dbReference type="Proteomes" id="UP001206595">
    <property type="component" value="Unassembled WGS sequence"/>
</dbReference>
<reference evidence="3" key="2">
    <citation type="journal article" date="2022" name="Proc. Natl. Acad. Sci. U.S.A.">
        <title>Diploid-dominant life cycles characterize the early evolution of Fungi.</title>
        <authorList>
            <person name="Amses K.R."/>
            <person name="Simmons D.R."/>
            <person name="Longcore J.E."/>
            <person name="Mondo S.J."/>
            <person name="Seto K."/>
            <person name="Jeronimo G.H."/>
            <person name="Bonds A.E."/>
            <person name="Quandt C.A."/>
            <person name="Davis W.J."/>
            <person name="Chang Y."/>
            <person name="Federici B.A."/>
            <person name="Kuo A."/>
            <person name="LaButti K."/>
            <person name="Pangilinan J."/>
            <person name="Andreopoulos W."/>
            <person name="Tritt A."/>
            <person name="Riley R."/>
            <person name="Hundley H."/>
            <person name="Johnson J."/>
            <person name="Lipzen A."/>
            <person name="Barry K."/>
            <person name="Lang B.F."/>
            <person name="Cuomo C.A."/>
            <person name="Buchler N.E."/>
            <person name="Grigoriev I.V."/>
            <person name="Spatafora J.W."/>
            <person name="Stajich J.E."/>
            <person name="James T.Y."/>
        </authorList>
    </citation>
    <scope>NUCLEOTIDE SEQUENCE</scope>
    <source>
        <strain evidence="3">AG</strain>
    </source>
</reference>
<feature type="region of interest" description="Disordered" evidence="1">
    <location>
        <begin position="295"/>
        <end position="325"/>
    </location>
</feature>
<feature type="transmembrane region" description="Helical" evidence="2">
    <location>
        <begin position="166"/>
        <end position="186"/>
    </location>
</feature>
<protein>
    <submittedName>
        <fullName evidence="3">Uncharacterized protein</fullName>
    </submittedName>
</protein>